<evidence type="ECO:0000313" key="3">
    <source>
        <dbReference type="EMBL" id="MDQ0222035.1"/>
    </source>
</evidence>
<dbReference type="Gene3D" id="1.10.10.10">
    <property type="entry name" value="Winged helix-like DNA-binding domain superfamily/Winged helix DNA-binding domain"/>
    <property type="match status" value="1"/>
</dbReference>
<protein>
    <submittedName>
        <fullName evidence="3">DNA-binding PadR family transcriptional regulator</fullName>
    </submittedName>
</protein>
<sequence length="179" mass="21204">MSQQRVLPYIILGMLANEDNLTGRQITELFETEIGNFWKAAHSQVYPELKRMVKEQWVTVHDRPTNAKERYYKITSLGQDHLNQWISEPNDTPQQKDLFSLKMFFIKDSRDPRIPLLIEAQIDILKEQLAGFLARKSLLFDDREKIQENYGHYLILTRAIARCQGQIQWLEQSLIYIEH</sequence>
<reference evidence="3 4" key="1">
    <citation type="submission" date="2023-07" db="EMBL/GenBank/DDBJ databases">
        <title>Genomic Encyclopedia of Type Strains, Phase IV (KMG-IV): sequencing the most valuable type-strain genomes for metagenomic binning, comparative biology and taxonomic classification.</title>
        <authorList>
            <person name="Goeker M."/>
        </authorList>
    </citation>
    <scope>NUCLEOTIDE SEQUENCE [LARGE SCALE GENOMIC DNA]</scope>
    <source>
        <strain evidence="3 4">DSM 105143</strain>
    </source>
</reference>
<accession>A0ABT9YSE9</accession>
<dbReference type="RefSeq" id="WP_307121258.1">
    <property type="nucleotide sequence ID" value="NZ_JAUSTM010000004.1"/>
</dbReference>
<keyword evidence="4" id="KW-1185">Reference proteome</keyword>
<name>A0ABT9YSE9_9STRE</name>
<evidence type="ECO:0000259" key="2">
    <source>
        <dbReference type="Pfam" id="PF10400"/>
    </source>
</evidence>
<dbReference type="InterPro" id="IPR036388">
    <property type="entry name" value="WH-like_DNA-bd_sf"/>
</dbReference>
<dbReference type="Pfam" id="PF10400">
    <property type="entry name" value="Vir_act_alpha_C"/>
    <property type="match status" value="1"/>
</dbReference>
<dbReference type="GO" id="GO:0003677">
    <property type="term" value="F:DNA binding"/>
    <property type="evidence" value="ECO:0007669"/>
    <property type="project" value="UniProtKB-KW"/>
</dbReference>
<comment type="caution">
    <text evidence="3">The sequence shown here is derived from an EMBL/GenBank/DDBJ whole genome shotgun (WGS) entry which is preliminary data.</text>
</comment>
<feature type="domain" description="Transcription regulator PadR N-terminal" evidence="1">
    <location>
        <begin position="11"/>
        <end position="83"/>
    </location>
</feature>
<dbReference type="InterPro" id="IPR036390">
    <property type="entry name" value="WH_DNA-bd_sf"/>
</dbReference>
<dbReference type="Proteomes" id="UP001223079">
    <property type="component" value="Unassembled WGS sequence"/>
</dbReference>
<dbReference type="Gene3D" id="6.10.140.190">
    <property type="match status" value="1"/>
</dbReference>
<feature type="domain" description="Transcription regulator PadR C-terminal" evidence="2">
    <location>
        <begin position="96"/>
        <end position="174"/>
    </location>
</feature>
<dbReference type="SUPFAM" id="SSF46785">
    <property type="entry name" value="Winged helix' DNA-binding domain"/>
    <property type="match status" value="1"/>
</dbReference>
<dbReference type="InterPro" id="IPR018309">
    <property type="entry name" value="Tscrpt_reg_PadR_C"/>
</dbReference>
<evidence type="ECO:0000313" key="4">
    <source>
        <dbReference type="Proteomes" id="UP001223079"/>
    </source>
</evidence>
<gene>
    <name evidence="3" type="ORF">J2S23_000572</name>
</gene>
<evidence type="ECO:0000259" key="1">
    <source>
        <dbReference type="Pfam" id="PF03551"/>
    </source>
</evidence>
<dbReference type="EMBL" id="JAUSTM010000004">
    <property type="protein sequence ID" value="MDQ0222035.1"/>
    <property type="molecule type" value="Genomic_DNA"/>
</dbReference>
<dbReference type="Pfam" id="PF03551">
    <property type="entry name" value="PadR"/>
    <property type="match status" value="1"/>
</dbReference>
<dbReference type="PANTHER" id="PTHR43252:SF6">
    <property type="entry name" value="NEGATIVE TRANSCRIPTION REGULATOR PADR"/>
    <property type="match status" value="1"/>
</dbReference>
<proteinExistence type="predicted"/>
<organism evidence="3 4">
    <name type="scientific">Streptococcus moroccensis</name>
    <dbReference type="NCBI Taxonomy" id="1451356"/>
    <lineage>
        <taxon>Bacteria</taxon>
        <taxon>Bacillati</taxon>
        <taxon>Bacillota</taxon>
        <taxon>Bacilli</taxon>
        <taxon>Lactobacillales</taxon>
        <taxon>Streptococcaceae</taxon>
        <taxon>Streptococcus</taxon>
    </lineage>
</organism>
<dbReference type="PANTHER" id="PTHR43252">
    <property type="entry name" value="TRANSCRIPTIONAL REGULATOR YQJI"/>
    <property type="match status" value="1"/>
</dbReference>
<keyword evidence="3" id="KW-0238">DNA-binding</keyword>
<dbReference type="InterPro" id="IPR005149">
    <property type="entry name" value="Tscrpt_reg_PadR_N"/>
</dbReference>